<name>A0AAN9LM91_CANGL</name>
<evidence type="ECO:0000313" key="3">
    <source>
        <dbReference type="Proteomes" id="UP001367508"/>
    </source>
</evidence>
<sequence>MVGILNSWIVAILVRQSYPTVVGTPRLVIRGVDAKYTPSWSSHKPHLSCEQVHYSKGTKDPNNALKAQYTSSSQGNGNMANSEWNLSFELCFSSIIADIVKTYHVQWSPSCHKSCIIRMTA</sequence>
<proteinExistence type="predicted"/>
<keyword evidence="1" id="KW-0732">Signal</keyword>
<accession>A0AAN9LM91</accession>
<feature type="chain" id="PRO_5042895519" evidence="1">
    <location>
        <begin position="24"/>
        <end position="121"/>
    </location>
</feature>
<evidence type="ECO:0000313" key="2">
    <source>
        <dbReference type="EMBL" id="KAK7338564.1"/>
    </source>
</evidence>
<keyword evidence="3" id="KW-1185">Reference proteome</keyword>
<evidence type="ECO:0000256" key="1">
    <source>
        <dbReference type="SAM" id="SignalP"/>
    </source>
</evidence>
<protein>
    <submittedName>
        <fullName evidence="2">Uncharacterized protein</fullName>
    </submittedName>
</protein>
<dbReference type="EMBL" id="JAYMYQ010000004">
    <property type="protein sequence ID" value="KAK7338564.1"/>
    <property type="molecule type" value="Genomic_DNA"/>
</dbReference>
<gene>
    <name evidence="2" type="ORF">VNO77_19178</name>
</gene>
<dbReference type="Proteomes" id="UP001367508">
    <property type="component" value="Unassembled WGS sequence"/>
</dbReference>
<comment type="caution">
    <text evidence="2">The sequence shown here is derived from an EMBL/GenBank/DDBJ whole genome shotgun (WGS) entry which is preliminary data.</text>
</comment>
<reference evidence="2 3" key="1">
    <citation type="submission" date="2024-01" db="EMBL/GenBank/DDBJ databases">
        <title>The genomes of 5 underutilized Papilionoideae crops provide insights into root nodulation and disease resistanc.</title>
        <authorList>
            <person name="Jiang F."/>
        </authorList>
    </citation>
    <scope>NUCLEOTIDE SEQUENCE [LARGE SCALE GENOMIC DNA]</scope>
    <source>
        <strain evidence="2">LVBAO_FW01</strain>
        <tissue evidence="2">Leaves</tissue>
    </source>
</reference>
<feature type="signal peptide" evidence="1">
    <location>
        <begin position="1"/>
        <end position="23"/>
    </location>
</feature>
<organism evidence="2 3">
    <name type="scientific">Canavalia gladiata</name>
    <name type="common">Sword bean</name>
    <name type="synonym">Dolichos gladiatus</name>
    <dbReference type="NCBI Taxonomy" id="3824"/>
    <lineage>
        <taxon>Eukaryota</taxon>
        <taxon>Viridiplantae</taxon>
        <taxon>Streptophyta</taxon>
        <taxon>Embryophyta</taxon>
        <taxon>Tracheophyta</taxon>
        <taxon>Spermatophyta</taxon>
        <taxon>Magnoliopsida</taxon>
        <taxon>eudicotyledons</taxon>
        <taxon>Gunneridae</taxon>
        <taxon>Pentapetalae</taxon>
        <taxon>rosids</taxon>
        <taxon>fabids</taxon>
        <taxon>Fabales</taxon>
        <taxon>Fabaceae</taxon>
        <taxon>Papilionoideae</taxon>
        <taxon>50 kb inversion clade</taxon>
        <taxon>NPAAA clade</taxon>
        <taxon>indigoferoid/millettioid clade</taxon>
        <taxon>Phaseoleae</taxon>
        <taxon>Canavalia</taxon>
    </lineage>
</organism>
<dbReference type="AlphaFoldDB" id="A0AAN9LM91"/>